<sequence length="1079" mass="118793">MESDLSGSSSYAAFSSHRQRIEELAAEIQSWPILEPWQPLPPSLHTVSESQLQEYWQQYEDAEAEISEIDQGDLTKLRELAKTTSRRVKSSQDADIVEVALMTLVGLDRVLALLRHRLQLLELVDARLKWEHALVQSKQELGDFVSTTLPAFLTKARWIPPTADQPMADDATLPANLASISTRLTTLQTKQIPASGAALDTLIDASLEPLPDEFLDTQDLHEEDVQAKITGLAPSLTGLLNQRFLARRVDNDLRTLASHVIDAQDQIRAEIEGTPTLARAGHFEQIALDFATQVHLSQQAIQSLPLPQHHLLVELPRHNAAVTAYLVQQHVAINDSVDALLALVKRYRHCLTLAEAALQAQSDLLGADAKLVAAIAQLEQTSQHLPALDDPRCLANASAFAEPLSDCKFLVRQLHVILKTVDGVVLVGQQRRSDLIQANTNSQGRYELSQALQNSLTTRDRAQMLVKDHNARALALSAASAQWQRVLGLHSLLLKINEQTGIALTHEINAPLAGASKLTRAPLAIAALPNVADLRLETSSVAFHAHHHRTLDRLNTHRDHLAATRNTCESVRAQTEYVRQYREKGERLAHRISAVSDPSDEVKADLLVSVQQLKQSAHEDLPLVAQAYPSRLFLPVSQDSGWNDLAIPPTDDIGTALADRDSAAREAVNETTARLEAALAELNRQQASAVLAQRLDRLLNSMRAIDLPGLIATKASDELPARSSAHEAQQTHRSLRSDMHMLLLEADKHDDLSSLTEILQDVDAKLTSNIERLDLLAIFGQLTEQCDVDIGDYLDTADPDGSQPSTPTTQSGISNGNGHASTDKSEKRSAAERRLEGVRKASEPIAQDIRVPYQLQRLESALREAMLLVNAPRNDTPAIAAVDIPPEIEPQPEQTAAQSPSVQLKRASGIPRRTFTPTRIPVAVASPKPQERPRIPVEHRPYVADESAIDQEVGKILNKLETKVNVRRVVDNASEKTTQTGRYHFGEDRRLYFCRILRDEVVMVRVGGGWQELGIFLSTRYPHNDSGHATPLMRTVGSSAAPNMPRLSDPRRKVSSTTRSADFAADLTRKLSGAHVSQA</sequence>
<dbReference type="AlphaFoldDB" id="G7EAD3"/>
<dbReference type="GO" id="GO:0005856">
    <property type="term" value="C:cytoskeleton"/>
    <property type="evidence" value="ECO:0007669"/>
    <property type="project" value="UniProtKB-SubCell"/>
</dbReference>
<keyword evidence="7" id="KW-1185">Reference proteome</keyword>
<evidence type="ECO:0000313" key="7">
    <source>
        <dbReference type="Proteomes" id="UP000009131"/>
    </source>
</evidence>
<reference evidence="6 7" key="2">
    <citation type="journal article" date="2012" name="Open Biol.">
        <title>Characteristics of nucleosomes and linker DNA regions on the genome of the basidiomycete Mixia osmundae revealed by mono- and dinucleosome mapping.</title>
        <authorList>
            <person name="Nishida H."/>
            <person name="Kondo S."/>
            <person name="Matsumoto T."/>
            <person name="Suzuki Y."/>
            <person name="Yoshikawa H."/>
            <person name="Taylor T.D."/>
            <person name="Sugiyama J."/>
        </authorList>
    </citation>
    <scope>NUCLEOTIDE SEQUENCE [LARGE SCALE GENOMIC DNA]</scope>
    <source>
        <strain evidence="7">CBS 9802 / IAM 14324 / JCM 22182 / KY 12970</strain>
    </source>
</reference>
<dbReference type="GO" id="GO:0008017">
    <property type="term" value="F:microtubule binding"/>
    <property type="evidence" value="ECO:0007669"/>
    <property type="project" value="InterPro"/>
</dbReference>
<evidence type="ECO:0000256" key="3">
    <source>
        <dbReference type="ARBA" id="ARBA00023212"/>
    </source>
</evidence>
<dbReference type="Pfam" id="PF02187">
    <property type="entry name" value="GAS2"/>
    <property type="match status" value="1"/>
</dbReference>
<dbReference type="eggNOG" id="ENOG502S6V6">
    <property type="taxonomic scope" value="Eukaryota"/>
</dbReference>
<comment type="subcellular location">
    <subcellularLocation>
        <location evidence="1">Cytoplasm</location>
        <location evidence="1">Cytoskeleton</location>
    </subcellularLocation>
</comment>
<dbReference type="EMBL" id="BABT02000234">
    <property type="protein sequence ID" value="GAA99793.1"/>
    <property type="molecule type" value="Genomic_DNA"/>
</dbReference>
<gene>
    <name evidence="6" type="primary">Mo06496</name>
    <name evidence="6" type="ORF">E5Q_06496</name>
</gene>
<protein>
    <recommendedName>
        <fullName evidence="5">GAR domain-containing protein</fullName>
    </recommendedName>
</protein>
<evidence type="ECO:0000256" key="2">
    <source>
        <dbReference type="ARBA" id="ARBA00022490"/>
    </source>
</evidence>
<dbReference type="Gene3D" id="3.30.920.20">
    <property type="entry name" value="Gas2-like domain"/>
    <property type="match status" value="1"/>
</dbReference>
<dbReference type="PROSITE" id="PS51460">
    <property type="entry name" value="GAR"/>
    <property type="match status" value="1"/>
</dbReference>
<dbReference type="STRING" id="764103.G7EAD3"/>
<keyword evidence="3" id="KW-0206">Cytoskeleton</keyword>
<evidence type="ECO:0000259" key="5">
    <source>
        <dbReference type="PROSITE" id="PS51460"/>
    </source>
</evidence>
<feature type="compositionally biased region" description="Polar residues" evidence="4">
    <location>
        <begin position="802"/>
        <end position="820"/>
    </location>
</feature>
<proteinExistence type="predicted"/>
<evidence type="ECO:0000256" key="4">
    <source>
        <dbReference type="SAM" id="MobiDB-lite"/>
    </source>
</evidence>
<name>G7EAD3_MIXOS</name>
<feature type="region of interest" description="Disordered" evidence="4">
    <location>
        <begin position="1038"/>
        <end position="1060"/>
    </location>
</feature>
<organism evidence="6 7">
    <name type="scientific">Mixia osmundae (strain CBS 9802 / IAM 14324 / JCM 22182 / KY 12970)</name>
    <dbReference type="NCBI Taxonomy" id="764103"/>
    <lineage>
        <taxon>Eukaryota</taxon>
        <taxon>Fungi</taxon>
        <taxon>Dikarya</taxon>
        <taxon>Basidiomycota</taxon>
        <taxon>Pucciniomycotina</taxon>
        <taxon>Mixiomycetes</taxon>
        <taxon>Mixiales</taxon>
        <taxon>Mixiaceae</taxon>
        <taxon>Mixia</taxon>
    </lineage>
</organism>
<evidence type="ECO:0000256" key="1">
    <source>
        <dbReference type="ARBA" id="ARBA00004245"/>
    </source>
</evidence>
<evidence type="ECO:0000313" key="6">
    <source>
        <dbReference type="EMBL" id="GAA99793.1"/>
    </source>
</evidence>
<feature type="compositionally biased region" description="Basic and acidic residues" evidence="4">
    <location>
        <begin position="821"/>
        <end position="839"/>
    </location>
</feature>
<dbReference type="SMART" id="SM00243">
    <property type="entry name" value="GAS2"/>
    <property type="match status" value="1"/>
</dbReference>
<dbReference type="HOGENOM" id="CLU_286385_0_0_1"/>
<keyword evidence="2" id="KW-0963">Cytoplasm</keyword>
<feature type="domain" description="GAR" evidence="5">
    <location>
        <begin position="944"/>
        <end position="1024"/>
    </location>
</feature>
<accession>G7EAD3</accession>
<dbReference type="Proteomes" id="UP000009131">
    <property type="component" value="Unassembled WGS sequence"/>
</dbReference>
<dbReference type="OrthoDB" id="10017054at2759"/>
<dbReference type="RefSeq" id="XP_014566452.1">
    <property type="nucleotide sequence ID" value="XM_014710966.1"/>
</dbReference>
<dbReference type="InParanoid" id="G7EAD3"/>
<dbReference type="InterPro" id="IPR036534">
    <property type="entry name" value="GAR_dom_sf"/>
</dbReference>
<comment type="caution">
    <text evidence="6">The sequence shown here is derived from an EMBL/GenBank/DDBJ whole genome shotgun (WGS) entry which is preliminary data.</text>
</comment>
<feature type="region of interest" description="Disordered" evidence="4">
    <location>
        <begin position="793"/>
        <end position="839"/>
    </location>
</feature>
<reference evidence="6 7" key="1">
    <citation type="journal article" date="2011" name="J. Gen. Appl. Microbiol.">
        <title>Draft genome sequencing of the enigmatic basidiomycete Mixia osmundae.</title>
        <authorList>
            <person name="Nishida H."/>
            <person name="Nagatsuka Y."/>
            <person name="Sugiyama J."/>
        </authorList>
    </citation>
    <scope>NUCLEOTIDE SEQUENCE [LARGE SCALE GENOMIC DNA]</scope>
    <source>
        <strain evidence="7">CBS 9802 / IAM 14324 / JCM 22182 / KY 12970</strain>
    </source>
</reference>
<dbReference type="SUPFAM" id="SSF143575">
    <property type="entry name" value="GAS2 domain-like"/>
    <property type="match status" value="1"/>
</dbReference>
<dbReference type="InterPro" id="IPR003108">
    <property type="entry name" value="GAR_dom"/>
</dbReference>